<name>A0A9Q3BLD0_9BASI</name>
<dbReference type="Proteomes" id="UP000765509">
    <property type="component" value="Unassembled WGS sequence"/>
</dbReference>
<evidence type="ECO:0000313" key="2">
    <source>
        <dbReference type="Proteomes" id="UP000765509"/>
    </source>
</evidence>
<protein>
    <submittedName>
        <fullName evidence="1">Uncharacterized protein</fullName>
    </submittedName>
</protein>
<organism evidence="1 2">
    <name type="scientific">Austropuccinia psidii MF-1</name>
    <dbReference type="NCBI Taxonomy" id="1389203"/>
    <lineage>
        <taxon>Eukaryota</taxon>
        <taxon>Fungi</taxon>
        <taxon>Dikarya</taxon>
        <taxon>Basidiomycota</taxon>
        <taxon>Pucciniomycotina</taxon>
        <taxon>Pucciniomycetes</taxon>
        <taxon>Pucciniales</taxon>
        <taxon>Sphaerophragmiaceae</taxon>
        <taxon>Austropuccinia</taxon>
    </lineage>
</organism>
<sequence>MAEVCVFQRHRFGHLTLAFLTIHHENIGGPTSTHDKRKIKFLSTLLFPNTVNVQENIMLGKLAFRISVLLLAFHFLSTSAKNRLWKVGPLKCGDAYGTYTYQYEPTWHCYVNFCHERSCSAPAFPQSVYPSNPRKRFALYECRELFVKNNIIREGPAVDVLYPTKFQAFNLVGQVVVMAGTYSTGEAFYNKKFTCYYDKPDHVNNARPVCSLCFSFF</sequence>
<comment type="caution">
    <text evidence="1">The sequence shown here is derived from an EMBL/GenBank/DDBJ whole genome shotgun (WGS) entry which is preliminary data.</text>
</comment>
<gene>
    <name evidence="1" type="ORF">O181_007731</name>
</gene>
<dbReference type="EMBL" id="AVOT02001746">
    <property type="protein sequence ID" value="MBW0468016.1"/>
    <property type="molecule type" value="Genomic_DNA"/>
</dbReference>
<accession>A0A9Q3BLD0</accession>
<reference evidence="1" key="1">
    <citation type="submission" date="2021-03" db="EMBL/GenBank/DDBJ databases">
        <title>Draft genome sequence of rust myrtle Austropuccinia psidii MF-1, a brazilian biotype.</title>
        <authorList>
            <person name="Quecine M.C."/>
            <person name="Pachon D.M.R."/>
            <person name="Bonatelli M.L."/>
            <person name="Correr F.H."/>
            <person name="Franceschini L.M."/>
            <person name="Leite T.F."/>
            <person name="Margarido G.R.A."/>
            <person name="Almeida C.A."/>
            <person name="Ferrarezi J.A."/>
            <person name="Labate C.A."/>
        </authorList>
    </citation>
    <scope>NUCLEOTIDE SEQUENCE</scope>
    <source>
        <strain evidence="1">MF-1</strain>
    </source>
</reference>
<proteinExistence type="predicted"/>
<evidence type="ECO:0000313" key="1">
    <source>
        <dbReference type="EMBL" id="MBW0468016.1"/>
    </source>
</evidence>
<keyword evidence="2" id="KW-1185">Reference proteome</keyword>
<dbReference type="AlphaFoldDB" id="A0A9Q3BLD0"/>